<dbReference type="Gramene" id="Psat05G0482600-T1">
    <property type="protein sequence ID" value="KAI5409164.1"/>
    <property type="gene ID" value="KIW84_054826"/>
</dbReference>
<sequence length="310" mass="35164">MQHLQTVLQVLDDNGLIAKKKCLFAQKSIDYLGHVISQEGVAVDPNKVVSVTQWPTPKNVKGVRGFLGLTGYYRKFIKHYGRIAKSLTKLTKKDGFKWGDETQRAFEELKVKLTTTPVLALPDFSKPFVIECDASDSGIGAILMQDKRPIAYFSKVLGVRNLSKSAYEKELMALGLAMQHWRPYLFGTKFIVSTGQKSLKQPLQQRISTAEQQNWAAKLLGYDFEVVYKQGKLNRGADALSRMHEGMELRSITSFLQWDQTQLMKEEVQNDEELQKIIVELSQDPVSKPGYVYKHGLFEVKAFSSAFLYV</sequence>
<dbReference type="CDD" id="cd09274">
    <property type="entry name" value="RNase_HI_RT_Ty3"/>
    <property type="match status" value="1"/>
</dbReference>
<dbReference type="GO" id="GO:0003824">
    <property type="term" value="F:catalytic activity"/>
    <property type="evidence" value="ECO:0007669"/>
    <property type="project" value="UniProtKB-KW"/>
</dbReference>
<dbReference type="InterPro" id="IPR043128">
    <property type="entry name" value="Rev_trsase/Diguanyl_cyclase"/>
</dbReference>
<evidence type="ECO:0000313" key="3">
    <source>
        <dbReference type="EMBL" id="KAI5409164.1"/>
    </source>
</evidence>
<name>A0A9D5AJ03_PEA</name>
<organism evidence="3 4">
    <name type="scientific">Pisum sativum</name>
    <name type="common">Garden pea</name>
    <name type="synonym">Lathyrus oleraceus</name>
    <dbReference type="NCBI Taxonomy" id="3888"/>
    <lineage>
        <taxon>Eukaryota</taxon>
        <taxon>Viridiplantae</taxon>
        <taxon>Streptophyta</taxon>
        <taxon>Embryophyta</taxon>
        <taxon>Tracheophyta</taxon>
        <taxon>Spermatophyta</taxon>
        <taxon>Magnoliopsida</taxon>
        <taxon>eudicotyledons</taxon>
        <taxon>Gunneridae</taxon>
        <taxon>Pentapetalae</taxon>
        <taxon>rosids</taxon>
        <taxon>fabids</taxon>
        <taxon>Fabales</taxon>
        <taxon>Fabaceae</taxon>
        <taxon>Papilionoideae</taxon>
        <taxon>50 kb inversion clade</taxon>
        <taxon>NPAAA clade</taxon>
        <taxon>Hologalegina</taxon>
        <taxon>IRL clade</taxon>
        <taxon>Fabeae</taxon>
        <taxon>Lathyrus</taxon>
    </lineage>
</organism>
<dbReference type="AlphaFoldDB" id="A0A9D5AJ03"/>
<evidence type="ECO:0000256" key="1">
    <source>
        <dbReference type="ARBA" id="ARBA00023268"/>
    </source>
</evidence>
<dbReference type="SUPFAM" id="SSF56672">
    <property type="entry name" value="DNA/RNA polymerases"/>
    <property type="match status" value="1"/>
</dbReference>
<evidence type="ECO:0000313" key="4">
    <source>
        <dbReference type="Proteomes" id="UP001058974"/>
    </source>
</evidence>
<keyword evidence="4" id="KW-1185">Reference proteome</keyword>
<keyword evidence="1" id="KW-0511">Multifunctional enzyme</keyword>
<accession>A0A9D5AJ03</accession>
<feature type="domain" description="Reverse transcriptase/retrotransposon-derived protein RNase H-like" evidence="2">
    <location>
        <begin position="98"/>
        <end position="192"/>
    </location>
</feature>
<comment type="caution">
    <text evidence="3">The sequence shown here is derived from an EMBL/GenBank/DDBJ whole genome shotgun (WGS) entry which is preliminary data.</text>
</comment>
<gene>
    <name evidence="3" type="ORF">KIW84_054826</name>
</gene>
<protein>
    <recommendedName>
        <fullName evidence="2">Reverse transcriptase/retrotransposon-derived protein RNase H-like domain-containing protein</fullName>
    </recommendedName>
</protein>
<reference evidence="3 4" key="1">
    <citation type="journal article" date="2022" name="Nat. Genet.">
        <title>Improved pea reference genome and pan-genome highlight genomic features and evolutionary characteristics.</title>
        <authorList>
            <person name="Yang T."/>
            <person name="Liu R."/>
            <person name="Luo Y."/>
            <person name="Hu S."/>
            <person name="Wang D."/>
            <person name="Wang C."/>
            <person name="Pandey M.K."/>
            <person name="Ge S."/>
            <person name="Xu Q."/>
            <person name="Li N."/>
            <person name="Li G."/>
            <person name="Huang Y."/>
            <person name="Saxena R.K."/>
            <person name="Ji Y."/>
            <person name="Li M."/>
            <person name="Yan X."/>
            <person name="He Y."/>
            <person name="Liu Y."/>
            <person name="Wang X."/>
            <person name="Xiang C."/>
            <person name="Varshney R.K."/>
            <person name="Ding H."/>
            <person name="Gao S."/>
            <person name="Zong X."/>
        </authorList>
    </citation>
    <scope>NUCLEOTIDE SEQUENCE [LARGE SCALE GENOMIC DNA]</scope>
    <source>
        <strain evidence="3 4">cv. Zhongwan 6</strain>
    </source>
</reference>
<dbReference type="FunFam" id="3.30.70.270:FF:000020">
    <property type="entry name" value="Transposon Tf2-6 polyprotein-like Protein"/>
    <property type="match status" value="1"/>
</dbReference>
<dbReference type="Gene3D" id="3.10.20.370">
    <property type="match status" value="1"/>
</dbReference>
<dbReference type="Pfam" id="PF17919">
    <property type="entry name" value="RT_RNaseH_2"/>
    <property type="match status" value="1"/>
</dbReference>
<evidence type="ECO:0000259" key="2">
    <source>
        <dbReference type="Pfam" id="PF17919"/>
    </source>
</evidence>
<dbReference type="Proteomes" id="UP001058974">
    <property type="component" value="Chromosome 5"/>
</dbReference>
<dbReference type="InterPro" id="IPR050951">
    <property type="entry name" value="Retrovirus_Pol_polyprotein"/>
</dbReference>
<dbReference type="Gene3D" id="3.30.70.270">
    <property type="match status" value="2"/>
</dbReference>
<dbReference type="PANTHER" id="PTHR37984:SF5">
    <property type="entry name" value="PROTEIN NYNRIN-LIKE"/>
    <property type="match status" value="1"/>
</dbReference>
<dbReference type="PANTHER" id="PTHR37984">
    <property type="entry name" value="PROTEIN CBG26694"/>
    <property type="match status" value="1"/>
</dbReference>
<proteinExistence type="predicted"/>
<dbReference type="InterPro" id="IPR041577">
    <property type="entry name" value="RT_RNaseH_2"/>
</dbReference>
<dbReference type="InterPro" id="IPR043502">
    <property type="entry name" value="DNA/RNA_pol_sf"/>
</dbReference>
<dbReference type="EMBL" id="JAMSHJ010000005">
    <property type="protein sequence ID" value="KAI5409164.1"/>
    <property type="molecule type" value="Genomic_DNA"/>
</dbReference>